<evidence type="ECO:0000256" key="1">
    <source>
        <dbReference type="SAM" id="MobiDB-lite"/>
    </source>
</evidence>
<evidence type="ECO:0000313" key="3">
    <source>
        <dbReference type="Proteomes" id="UP000663846"/>
    </source>
</evidence>
<dbReference type="Proteomes" id="UP000663846">
    <property type="component" value="Unassembled WGS sequence"/>
</dbReference>
<protein>
    <submittedName>
        <fullName evidence="2">Uncharacterized protein</fullName>
    </submittedName>
</protein>
<dbReference type="PANTHER" id="PTHR48125:SF10">
    <property type="entry name" value="OS12G0136300 PROTEIN"/>
    <property type="match status" value="1"/>
</dbReference>
<dbReference type="PANTHER" id="PTHR48125">
    <property type="entry name" value="LP07818P1"/>
    <property type="match status" value="1"/>
</dbReference>
<name>A0A8H2X142_9AGAM</name>
<gene>
    <name evidence="2" type="ORF">RDB_LOCUS68040</name>
</gene>
<accession>A0A8H2X142</accession>
<feature type="region of interest" description="Disordered" evidence="1">
    <location>
        <begin position="510"/>
        <end position="557"/>
    </location>
</feature>
<dbReference type="EMBL" id="CAJMWS010000312">
    <property type="protein sequence ID" value="CAE6410596.1"/>
    <property type="molecule type" value="Genomic_DNA"/>
</dbReference>
<proteinExistence type="predicted"/>
<feature type="region of interest" description="Disordered" evidence="1">
    <location>
        <begin position="294"/>
        <end position="314"/>
    </location>
</feature>
<evidence type="ECO:0000313" key="2">
    <source>
        <dbReference type="EMBL" id="CAE6410596.1"/>
    </source>
</evidence>
<feature type="region of interest" description="Disordered" evidence="1">
    <location>
        <begin position="789"/>
        <end position="823"/>
    </location>
</feature>
<dbReference type="AlphaFoldDB" id="A0A8H2X142"/>
<organism evidence="2 3">
    <name type="scientific">Rhizoctonia solani</name>
    <dbReference type="NCBI Taxonomy" id="456999"/>
    <lineage>
        <taxon>Eukaryota</taxon>
        <taxon>Fungi</taxon>
        <taxon>Dikarya</taxon>
        <taxon>Basidiomycota</taxon>
        <taxon>Agaricomycotina</taxon>
        <taxon>Agaricomycetes</taxon>
        <taxon>Cantharellales</taxon>
        <taxon>Ceratobasidiaceae</taxon>
        <taxon>Rhizoctonia</taxon>
    </lineage>
</organism>
<reference evidence="2" key="1">
    <citation type="submission" date="2021-01" db="EMBL/GenBank/DDBJ databases">
        <authorList>
            <person name="Kaushik A."/>
        </authorList>
    </citation>
    <scope>NUCLEOTIDE SEQUENCE</scope>
    <source>
        <strain evidence="2">AG1-1C</strain>
    </source>
</reference>
<feature type="region of interest" description="Disordered" evidence="1">
    <location>
        <begin position="1"/>
        <end position="23"/>
    </location>
</feature>
<sequence>MDRPRRELPGLPPNASGIQLPPIHTLAPLPAPVARPAAFAVAHRTQDGHQAYDYGDLHETASGGGYSYYSSSQTPAPRDMVRPRPSFPITIAPPAHPPPRHHPPARKFVHPPATYVPPAHPHSHHLHSIPPRDKSTRTLILDHLLWMHARARFGAARGELGVGTRPHIESKDACLETLEDHGVMGLGLFEEGLDRLSYPDAKPSDPDPDLDGLALGPPDLALAAAYRAKATGLEKVLTAMLDQTPAPDPIPSDEDDMLIDSASSVSVASSQKLPNSVRLRLALSLLVNELFSPEPEPAASAPTPQAPPALLSLAQVSPPPPASLLCSPTPVSLPSFQQFTSGAPAIPQSIFNSIPRGQGVEGPWTYPRTGPAPAYFRDGVLEDPYTHQTQRCVRHLSRTCQAPACTYVPAPTSSNSRPAMVLGVQPGRTSTIGAGLGRTGGPPLRLARTNSTSIRRLSISRSMSISPPMPGLGLGISGTIAQDSRLTALISRFLRLSALVAIELGREARGEEDGFGTRSVPSPPPLVKIPNAGPYLPASSGSSTDGSDDESPRKRTIYVRGRPIAGSLRAGKQAKPSVHAHARPTRVWYALLCGLITRACLEGYLMRGWKGTLGAEILFRIGAKPDGPSDGTRKFSPQEERDLLQYEAREKALTAMYDPDEMPSLDEAGRILFARGEGEGIHEEQEWEEELRSRLVEFTTVPNDIPSLSTHLESLASRYPAEPVERAALRFCESVARWRGKPELETYKKSVPQTSQGPSIPIDQLINIPINAAPKPPIERYFHLPVVTTPVQTSPAPPLSTAPTNSKRPRPHDEAGPSAKKANVEGYVEVEEWVGPYGI</sequence>
<comment type="caution">
    <text evidence="2">The sequence shown here is derived from an EMBL/GenBank/DDBJ whole genome shotgun (WGS) entry which is preliminary data.</text>
</comment>
<feature type="region of interest" description="Disordered" evidence="1">
    <location>
        <begin position="65"/>
        <end position="101"/>
    </location>
</feature>